<sequence length="211" mass="23658">MSLPRSLSYLRQGTGGQILDIYLDPLCPYSAKITRSLTANVLPLIRKGGKYEGKLSVVARIYPQPFHYFAVFHTEALIVFGKLYPDLFWDYLSAIFETQSEYFNQPSSSLTPSETRDKLIHLATDLIEKKHGNAGPKSKVFGELRDKLEVKSSPNGGNEATDDFKYLLKVGRQNGIHITPTALLDGLKDDSVSSSWGKEEWEKWISEKVGA</sequence>
<protein>
    <recommendedName>
        <fullName evidence="2">Thioredoxin-like fold domain-containing protein</fullName>
    </recommendedName>
</protein>
<gene>
    <name evidence="1" type="ORF">I302_04161</name>
</gene>
<dbReference type="GeneID" id="30208560"/>
<accession>A0A1B9G625</accession>
<evidence type="ECO:0008006" key="2">
    <source>
        <dbReference type="Google" id="ProtNLM"/>
    </source>
</evidence>
<dbReference type="KEGG" id="kbi:30208560"/>
<dbReference type="InterPro" id="IPR036249">
    <property type="entry name" value="Thioredoxin-like_sf"/>
</dbReference>
<dbReference type="CDD" id="cd02972">
    <property type="entry name" value="DsbA_family"/>
    <property type="match status" value="1"/>
</dbReference>
<dbReference type="RefSeq" id="XP_019047546.2">
    <property type="nucleotide sequence ID" value="XM_019190798.2"/>
</dbReference>
<dbReference type="Gene3D" id="3.40.30.10">
    <property type="entry name" value="Glutaredoxin"/>
    <property type="match status" value="1"/>
</dbReference>
<organism evidence="1">
    <name type="scientific">Kwoniella bestiolae CBS 10118</name>
    <dbReference type="NCBI Taxonomy" id="1296100"/>
    <lineage>
        <taxon>Eukaryota</taxon>
        <taxon>Fungi</taxon>
        <taxon>Dikarya</taxon>
        <taxon>Basidiomycota</taxon>
        <taxon>Agaricomycotina</taxon>
        <taxon>Tremellomycetes</taxon>
        <taxon>Tremellales</taxon>
        <taxon>Cryptococcaceae</taxon>
        <taxon>Kwoniella</taxon>
    </lineage>
</organism>
<dbReference type="OrthoDB" id="37297at2759"/>
<reference evidence="1" key="1">
    <citation type="submission" date="2013-07" db="EMBL/GenBank/DDBJ databases">
        <title>The Genome Sequence of Cryptococcus bestiolae CBS10118.</title>
        <authorList>
            <consortium name="The Broad Institute Genome Sequencing Platform"/>
            <person name="Cuomo C."/>
            <person name="Litvintseva A."/>
            <person name="Chen Y."/>
            <person name="Heitman J."/>
            <person name="Sun S."/>
            <person name="Springer D."/>
            <person name="Dromer F."/>
            <person name="Young S.K."/>
            <person name="Zeng Q."/>
            <person name="Gargeya S."/>
            <person name="Fitzgerald M."/>
            <person name="Abouelleil A."/>
            <person name="Alvarado L."/>
            <person name="Berlin A.M."/>
            <person name="Chapman S.B."/>
            <person name="Dewar J."/>
            <person name="Goldberg J."/>
            <person name="Griggs A."/>
            <person name="Gujja S."/>
            <person name="Hansen M."/>
            <person name="Howarth C."/>
            <person name="Imamovic A."/>
            <person name="Larimer J."/>
            <person name="McCowan C."/>
            <person name="Murphy C."/>
            <person name="Pearson M."/>
            <person name="Priest M."/>
            <person name="Roberts A."/>
            <person name="Saif S."/>
            <person name="Shea T."/>
            <person name="Sykes S."/>
            <person name="Wortman J."/>
            <person name="Nusbaum C."/>
            <person name="Birren B."/>
        </authorList>
    </citation>
    <scope>NUCLEOTIDE SEQUENCE [LARGE SCALE GENOMIC DNA]</scope>
    <source>
        <strain evidence="1">CBS 10118</strain>
    </source>
</reference>
<evidence type="ECO:0000313" key="1">
    <source>
        <dbReference type="EMBL" id="OCF26476.1"/>
    </source>
</evidence>
<name>A0A1B9G625_9TREE</name>
<dbReference type="AlphaFoldDB" id="A0A1B9G625"/>
<dbReference type="EMBL" id="KI894020">
    <property type="protein sequence ID" value="OCF26476.1"/>
    <property type="molecule type" value="Genomic_DNA"/>
</dbReference>
<reference evidence="1" key="2">
    <citation type="submission" date="2014-01" db="EMBL/GenBank/DDBJ databases">
        <title>Evolution of pathogenesis and genome organization in the Tremellales.</title>
        <authorList>
            <person name="Cuomo C."/>
            <person name="Litvintseva A."/>
            <person name="Heitman J."/>
            <person name="Chen Y."/>
            <person name="Sun S."/>
            <person name="Springer D."/>
            <person name="Dromer F."/>
            <person name="Young S."/>
            <person name="Zeng Q."/>
            <person name="Chapman S."/>
            <person name="Gujja S."/>
            <person name="Saif S."/>
            <person name="Birren B."/>
        </authorList>
    </citation>
    <scope>NUCLEOTIDE SEQUENCE</scope>
    <source>
        <strain evidence="1">CBS 10118</strain>
    </source>
</reference>
<dbReference type="VEuPathDB" id="FungiDB:I302_04161"/>
<proteinExistence type="predicted"/>
<dbReference type="STRING" id="1296100.A0A1B9G625"/>
<dbReference type="PANTHER" id="PTHR33875">
    <property type="entry name" value="OS09G0542200 PROTEIN"/>
    <property type="match status" value="1"/>
</dbReference>
<dbReference type="SUPFAM" id="SSF52833">
    <property type="entry name" value="Thioredoxin-like"/>
    <property type="match status" value="1"/>
</dbReference>
<dbReference type="PANTHER" id="PTHR33875:SF2">
    <property type="entry name" value="ACR183CP"/>
    <property type="match status" value="1"/>
</dbReference>